<proteinExistence type="predicted"/>
<reference evidence="2" key="1">
    <citation type="submission" date="2017-09" db="EMBL/GenBank/DDBJ databases">
        <title>Depth-based differentiation of microbial function through sediment-hosted aquifers and enrichment of novel symbionts in the deep terrestrial subsurface.</title>
        <authorList>
            <person name="Probst A.J."/>
            <person name="Ladd B."/>
            <person name="Jarett J.K."/>
            <person name="Geller-Mcgrath D.E."/>
            <person name="Sieber C.M.K."/>
            <person name="Emerson J.B."/>
            <person name="Anantharaman K."/>
            <person name="Thomas B.C."/>
            <person name="Malmstrom R."/>
            <person name="Stieglmeier M."/>
            <person name="Klingl A."/>
            <person name="Woyke T."/>
            <person name="Ryan C.M."/>
            <person name="Banfield J.F."/>
        </authorList>
    </citation>
    <scope>NUCLEOTIDE SEQUENCE [LARGE SCALE GENOMIC DNA]</scope>
</reference>
<evidence type="ECO:0008006" key="3">
    <source>
        <dbReference type="Google" id="ProtNLM"/>
    </source>
</evidence>
<dbReference type="InterPro" id="IPR029044">
    <property type="entry name" value="Nucleotide-diphossugar_trans"/>
</dbReference>
<protein>
    <recommendedName>
        <fullName evidence="3">Glycosyltransferase 2-like domain-containing protein</fullName>
    </recommendedName>
</protein>
<dbReference type="SUPFAM" id="SSF53448">
    <property type="entry name" value="Nucleotide-diphospho-sugar transferases"/>
    <property type="match status" value="1"/>
</dbReference>
<accession>A0A2M7TLC9</accession>
<comment type="caution">
    <text evidence="1">The sequence shown here is derived from an EMBL/GenBank/DDBJ whole genome shotgun (WGS) entry which is preliminary data.</text>
</comment>
<sequence length="289" mass="33396">MRTIENKICSFSGKRKIITQRSSVAENWRYGFLFGKEGERVMGEKVISAVVLVGGNYDKELLKRCLDSLSWTDEIVRVETDGISGSFSEWRNTGANKAVGNWLFYVDSDEYVTPELKNEIFLAINHKRSLALRAQPLAISAFAVPRSNILLGRQMRWGGWWPDYVVRLIKKDALIKWEGELHEQPEIRGSIGKLKNPLIHISHRSLTEMVDKTNKWSEIEAELLFKSGHPKMNVARFLSSGFREFWYRGIRKLGFLDGTVGIIEVFYQTYSRLITYAKLWEKQQSVIRI</sequence>
<dbReference type="Proteomes" id="UP000229753">
    <property type="component" value="Unassembled WGS sequence"/>
</dbReference>
<dbReference type="EMBL" id="PFNO01000159">
    <property type="protein sequence ID" value="PIZ47701.1"/>
    <property type="molecule type" value="Genomic_DNA"/>
</dbReference>
<dbReference type="AlphaFoldDB" id="A0A2M7TLC9"/>
<organism evidence="1 2">
    <name type="scientific">Candidatus Woesebacteria bacterium CG_4_10_14_0_2_um_filter_39_14</name>
    <dbReference type="NCBI Taxonomy" id="1975054"/>
    <lineage>
        <taxon>Bacteria</taxon>
        <taxon>Candidatus Woeseibacteriota</taxon>
    </lineage>
</organism>
<dbReference type="CDD" id="cd02511">
    <property type="entry name" value="Beta4Glucosyltransferase"/>
    <property type="match status" value="1"/>
</dbReference>
<evidence type="ECO:0000313" key="1">
    <source>
        <dbReference type="EMBL" id="PIZ47701.1"/>
    </source>
</evidence>
<dbReference type="PANTHER" id="PTHR43630:SF2">
    <property type="entry name" value="GLYCOSYLTRANSFERASE"/>
    <property type="match status" value="1"/>
</dbReference>
<gene>
    <name evidence="1" type="ORF">COY29_04845</name>
</gene>
<dbReference type="PANTHER" id="PTHR43630">
    <property type="entry name" value="POLY-BETA-1,6-N-ACETYL-D-GLUCOSAMINE SYNTHASE"/>
    <property type="match status" value="1"/>
</dbReference>
<name>A0A2M7TLC9_9BACT</name>
<evidence type="ECO:0000313" key="2">
    <source>
        <dbReference type="Proteomes" id="UP000229753"/>
    </source>
</evidence>